<dbReference type="GO" id="GO:0042910">
    <property type="term" value="F:xenobiotic transmembrane transporter activity"/>
    <property type="evidence" value="ECO:0007669"/>
    <property type="project" value="InterPro"/>
</dbReference>
<keyword evidence="2" id="KW-1133">Transmembrane helix</keyword>
<dbReference type="AlphaFoldDB" id="A0A4U5N014"/>
<comment type="similarity">
    <text evidence="1">Belongs to the multi antimicrobial extrusion (MATE) (TC 2.A.66.1) family.</text>
</comment>
<dbReference type="GO" id="GO:0016020">
    <property type="term" value="C:membrane"/>
    <property type="evidence" value="ECO:0007669"/>
    <property type="project" value="InterPro"/>
</dbReference>
<proteinExistence type="inferred from homology"/>
<dbReference type="EMBL" id="RCHU01001143">
    <property type="protein sequence ID" value="TKR75083.1"/>
    <property type="molecule type" value="Genomic_DNA"/>
</dbReference>
<dbReference type="InterPro" id="IPR002528">
    <property type="entry name" value="MATE_fam"/>
</dbReference>
<feature type="transmembrane region" description="Helical" evidence="2">
    <location>
        <begin position="34"/>
        <end position="56"/>
    </location>
</feature>
<gene>
    <name evidence="3" type="ORF">D5086_0000289270</name>
</gene>
<organism evidence="3">
    <name type="scientific">Populus alba</name>
    <name type="common">White poplar</name>
    <dbReference type="NCBI Taxonomy" id="43335"/>
    <lineage>
        <taxon>Eukaryota</taxon>
        <taxon>Viridiplantae</taxon>
        <taxon>Streptophyta</taxon>
        <taxon>Embryophyta</taxon>
        <taxon>Tracheophyta</taxon>
        <taxon>Spermatophyta</taxon>
        <taxon>Magnoliopsida</taxon>
        <taxon>eudicotyledons</taxon>
        <taxon>Gunneridae</taxon>
        <taxon>Pentapetalae</taxon>
        <taxon>rosids</taxon>
        <taxon>fabids</taxon>
        <taxon>Malpighiales</taxon>
        <taxon>Salicaceae</taxon>
        <taxon>Saliceae</taxon>
        <taxon>Populus</taxon>
    </lineage>
</organism>
<evidence type="ECO:0008006" key="4">
    <source>
        <dbReference type="Google" id="ProtNLM"/>
    </source>
</evidence>
<dbReference type="STRING" id="43335.A0A4U5N014"/>
<comment type="caution">
    <text evidence="3">The sequence shown here is derived from an EMBL/GenBank/DDBJ whole genome shotgun (WGS) entry which is preliminary data.</text>
</comment>
<evidence type="ECO:0000256" key="1">
    <source>
        <dbReference type="ARBA" id="ARBA00010199"/>
    </source>
</evidence>
<evidence type="ECO:0000256" key="2">
    <source>
        <dbReference type="SAM" id="Phobius"/>
    </source>
</evidence>
<sequence>MDNSTEERLLLLEEFESEGLKKRVWNESKKLWRIAFPGIIARVTSFGMIVVTQLFMGHISELDLAAFGLQQSILLRFVNGILLSISSGVMICLELWYSSILVLLAGYMKNATVAISAFSICLNINGWEFMVCLGFLGSSCVRISNELGRGNAKAAKFSIKVALVTSIVIGLIFWVLCMVFSREMSYLFTSSEEIAESVYRLHVLLAFSMLLNSIYPVLTGVAVGAGVQSMVAFVNLGSYYAIGLPLGILLGYVAHLQVTGLWIGLLSGVVVQTLVLSYLTWKIDWNEQVNKASERLDRFFIETTKGSDESSNLS</sequence>
<name>A0A4U5N014_POPAL</name>
<keyword evidence="2" id="KW-0812">Transmembrane</keyword>
<feature type="transmembrane region" description="Helical" evidence="2">
    <location>
        <begin position="77"/>
        <end position="107"/>
    </location>
</feature>
<accession>A0A4U5N014</accession>
<evidence type="ECO:0000313" key="3">
    <source>
        <dbReference type="EMBL" id="TKR75083.1"/>
    </source>
</evidence>
<feature type="transmembrane region" description="Helical" evidence="2">
    <location>
        <begin position="260"/>
        <end position="281"/>
    </location>
</feature>
<dbReference type="Pfam" id="PF01554">
    <property type="entry name" value="MatE"/>
    <property type="match status" value="1"/>
</dbReference>
<protein>
    <recommendedName>
        <fullName evidence="4">Protein TRANSPARENT TESTA 12-like</fullName>
    </recommendedName>
</protein>
<keyword evidence="2" id="KW-0472">Membrane</keyword>
<feature type="transmembrane region" description="Helical" evidence="2">
    <location>
        <begin position="157"/>
        <end position="181"/>
    </location>
</feature>
<dbReference type="GO" id="GO:0015297">
    <property type="term" value="F:antiporter activity"/>
    <property type="evidence" value="ECO:0007669"/>
    <property type="project" value="InterPro"/>
</dbReference>
<feature type="transmembrane region" description="Helical" evidence="2">
    <location>
        <begin position="113"/>
        <end position="136"/>
    </location>
</feature>
<reference evidence="3" key="1">
    <citation type="submission" date="2018-10" db="EMBL/GenBank/DDBJ databases">
        <title>Population genomic analysis revealed the cold adaptation of white poplar.</title>
        <authorList>
            <person name="Liu Y.-J."/>
        </authorList>
    </citation>
    <scope>NUCLEOTIDE SEQUENCE [LARGE SCALE GENOMIC DNA]</scope>
    <source>
        <strain evidence="3">PAL-ZL1</strain>
    </source>
</reference>
<feature type="transmembrane region" description="Helical" evidence="2">
    <location>
        <begin position="232"/>
        <end position="254"/>
    </location>
</feature>
<feature type="transmembrane region" description="Helical" evidence="2">
    <location>
        <begin position="201"/>
        <end position="225"/>
    </location>
</feature>
<dbReference type="PANTHER" id="PTHR11206">
    <property type="entry name" value="MULTIDRUG RESISTANCE PROTEIN"/>
    <property type="match status" value="1"/>
</dbReference>